<sequence length="123" mass="13997">MGKIRDYIFLHLSVVLFSFTSVFSKSASNQFNEGGLGNPMLYVFVFLMFLDCLVYALCWQKVIKRFDLNIGYANRSVYLLWSQIWAVLFFGETLTPRNIIGLLVVLAGVVIVSLSGEKRKEEA</sequence>
<organism evidence="4 5">
    <name type="scientific">Candidatus Choladousia intestinavium</name>
    <dbReference type="NCBI Taxonomy" id="2840727"/>
    <lineage>
        <taxon>Bacteria</taxon>
        <taxon>Bacillati</taxon>
        <taxon>Bacillota</taxon>
        <taxon>Clostridia</taxon>
        <taxon>Lachnospirales</taxon>
        <taxon>Lachnospiraceae</taxon>
        <taxon>Lachnospiraceae incertae sedis</taxon>
        <taxon>Candidatus Choladousia</taxon>
    </lineage>
</organism>
<dbReference type="Gene3D" id="1.10.3730.20">
    <property type="match status" value="1"/>
</dbReference>
<accession>A0A9D1AB59</accession>
<evidence type="ECO:0000256" key="1">
    <source>
        <dbReference type="ARBA" id="ARBA00007362"/>
    </source>
</evidence>
<proteinExistence type="inferred from homology"/>
<evidence type="ECO:0000256" key="2">
    <source>
        <dbReference type="SAM" id="Phobius"/>
    </source>
</evidence>
<reference evidence="4" key="2">
    <citation type="journal article" date="2021" name="PeerJ">
        <title>Extensive microbial diversity within the chicken gut microbiome revealed by metagenomics and culture.</title>
        <authorList>
            <person name="Gilroy R."/>
            <person name="Ravi A."/>
            <person name="Getino M."/>
            <person name="Pursley I."/>
            <person name="Horton D.L."/>
            <person name="Alikhan N.F."/>
            <person name="Baker D."/>
            <person name="Gharbi K."/>
            <person name="Hall N."/>
            <person name="Watson M."/>
            <person name="Adriaenssens E.M."/>
            <person name="Foster-Nyarko E."/>
            <person name="Jarju S."/>
            <person name="Secka A."/>
            <person name="Antonio M."/>
            <person name="Oren A."/>
            <person name="Chaudhuri R.R."/>
            <person name="La Ragione R."/>
            <person name="Hildebrand F."/>
            <person name="Pallen M.J."/>
        </authorList>
    </citation>
    <scope>NUCLEOTIDE SEQUENCE</scope>
    <source>
        <strain evidence="4">ChiSjej4B22-8148</strain>
    </source>
</reference>
<feature type="transmembrane region" description="Helical" evidence="2">
    <location>
        <begin position="97"/>
        <end position="116"/>
    </location>
</feature>
<keyword evidence="2" id="KW-0472">Membrane</keyword>
<dbReference type="Proteomes" id="UP000886757">
    <property type="component" value="Unassembled WGS sequence"/>
</dbReference>
<feature type="transmembrane region" description="Helical" evidence="2">
    <location>
        <begin position="40"/>
        <end position="60"/>
    </location>
</feature>
<dbReference type="SUPFAM" id="SSF103481">
    <property type="entry name" value="Multidrug resistance efflux transporter EmrE"/>
    <property type="match status" value="1"/>
</dbReference>
<evidence type="ECO:0000313" key="4">
    <source>
        <dbReference type="EMBL" id="HIR13022.1"/>
    </source>
</evidence>
<keyword evidence="2" id="KW-0812">Transmembrane</keyword>
<name>A0A9D1AB59_9FIRM</name>
<comment type="similarity">
    <text evidence="1">Belongs to the EamA transporter family.</text>
</comment>
<comment type="caution">
    <text evidence="4">The sequence shown here is derived from an EMBL/GenBank/DDBJ whole genome shotgun (WGS) entry which is preliminary data.</text>
</comment>
<dbReference type="EMBL" id="DVGK01000043">
    <property type="protein sequence ID" value="HIR13022.1"/>
    <property type="molecule type" value="Genomic_DNA"/>
</dbReference>
<dbReference type="GO" id="GO:0016020">
    <property type="term" value="C:membrane"/>
    <property type="evidence" value="ECO:0007669"/>
    <property type="project" value="InterPro"/>
</dbReference>
<evidence type="ECO:0000313" key="5">
    <source>
        <dbReference type="Proteomes" id="UP000886757"/>
    </source>
</evidence>
<protein>
    <submittedName>
        <fullName evidence="4">DMT family transporter</fullName>
    </submittedName>
</protein>
<evidence type="ECO:0000259" key="3">
    <source>
        <dbReference type="Pfam" id="PF00892"/>
    </source>
</evidence>
<dbReference type="InterPro" id="IPR037185">
    <property type="entry name" value="EmrE-like"/>
</dbReference>
<gene>
    <name evidence="4" type="ORF">IAB31_03750</name>
</gene>
<dbReference type="AlphaFoldDB" id="A0A9D1AB59"/>
<feature type="transmembrane region" description="Helical" evidence="2">
    <location>
        <begin position="72"/>
        <end position="91"/>
    </location>
</feature>
<feature type="domain" description="EamA" evidence="3">
    <location>
        <begin position="13"/>
        <end position="113"/>
    </location>
</feature>
<dbReference type="InterPro" id="IPR000620">
    <property type="entry name" value="EamA_dom"/>
</dbReference>
<reference evidence="4" key="1">
    <citation type="submission" date="2020-10" db="EMBL/GenBank/DDBJ databases">
        <authorList>
            <person name="Gilroy R."/>
        </authorList>
    </citation>
    <scope>NUCLEOTIDE SEQUENCE</scope>
    <source>
        <strain evidence="4">ChiSjej4B22-8148</strain>
    </source>
</reference>
<keyword evidence="2" id="KW-1133">Transmembrane helix</keyword>
<dbReference type="Pfam" id="PF00892">
    <property type="entry name" value="EamA"/>
    <property type="match status" value="1"/>
</dbReference>